<dbReference type="SUPFAM" id="SSF46689">
    <property type="entry name" value="Homeodomain-like"/>
    <property type="match status" value="1"/>
</dbReference>
<evidence type="ECO:0000256" key="2">
    <source>
        <dbReference type="PROSITE-ProRule" id="PRU00335"/>
    </source>
</evidence>
<keyword evidence="1 2" id="KW-0238">DNA-binding</keyword>
<evidence type="ECO:0000313" key="5">
    <source>
        <dbReference type="Proteomes" id="UP001286589"/>
    </source>
</evidence>
<proteinExistence type="predicted"/>
<feature type="DNA-binding region" description="H-T-H motif" evidence="2">
    <location>
        <begin position="52"/>
        <end position="71"/>
    </location>
</feature>
<evidence type="ECO:0000256" key="1">
    <source>
        <dbReference type="ARBA" id="ARBA00023125"/>
    </source>
</evidence>
<dbReference type="InterPro" id="IPR001647">
    <property type="entry name" value="HTH_TetR"/>
</dbReference>
<dbReference type="RefSeq" id="WP_085006451.1">
    <property type="nucleotide sequence ID" value="NZ_JAWJAC010000004.1"/>
</dbReference>
<reference evidence="4 5" key="1">
    <citation type="submission" date="2023-10" db="EMBL/GenBank/DDBJ databases">
        <title>Phytobacter spp. The emergence of a new genus of hospital-origin enterobacteria encoding carbapenemases in Argentina.</title>
        <authorList>
            <person name="Vay C."/>
            <person name="Almuzara M."/>
            <person name="Traglia G.M."/>
            <person name="Campos J."/>
        </authorList>
    </citation>
    <scope>NUCLEOTIDE SEQUENCE [LARGE SCALE GENOMIC DNA]</scope>
    <source>
        <strain evidence="4 5">CVMA36</strain>
    </source>
</reference>
<dbReference type="Gene3D" id="1.10.357.10">
    <property type="entry name" value="Tetracycline Repressor, domain 2"/>
    <property type="match status" value="1"/>
</dbReference>
<dbReference type="InterPro" id="IPR009057">
    <property type="entry name" value="Homeodomain-like_sf"/>
</dbReference>
<protein>
    <submittedName>
        <fullName evidence="4">TetR/AcrR family transcriptional regulator</fullName>
    </submittedName>
</protein>
<comment type="caution">
    <text evidence="4">The sequence shown here is derived from an EMBL/GenBank/DDBJ whole genome shotgun (WGS) entry which is preliminary data.</text>
</comment>
<evidence type="ECO:0000313" key="4">
    <source>
        <dbReference type="EMBL" id="MDV2862567.1"/>
    </source>
</evidence>
<dbReference type="Proteomes" id="UP001286589">
    <property type="component" value="Unassembled WGS sequence"/>
</dbReference>
<dbReference type="GO" id="GO:0003677">
    <property type="term" value="F:DNA binding"/>
    <property type="evidence" value="ECO:0007669"/>
    <property type="project" value="UniProtKB-UniRule"/>
</dbReference>
<dbReference type="PROSITE" id="PS50977">
    <property type="entry name" value="HTH_TETR_2"/>
    <property type="match status" value="1"/>
</dbReference>
<evidence type="ECO:0000259" key="3">
    <source>
        <dbReference type="PROSITE" id="PS50977"/>
    </source>
</evidence>
<dbReference type="EMBL" id="JAWJAC010000004">
    <property type="protein sequence ID" value="MDV2862567.1"/>
    <property type="molecule type" value="Genomic_DNA"/>
</dbReference>
<name>A0AB35RMT3_9ENTR</name>
<feature type="domain" description="HTH tetR-type" evidence="3">
    <location>
        <begin position="31"/>
        <end position="89"/>
    </location>
</feature>
<keyword evidence="5" id="KW-1185">Reference proteome</keyword>
<sequence>MLICYVCVTTSEIGKVWTYGEEALEPSVTRKKTYDLLMNKALVLFEQGEIPSISRLATEAGVSRATAYRYFPTQSDLIAAAVGASLETIREWKPKSDDKVGERIAELFDFAFPEMFRHEGALRAALLVSLQQWALERHSPDKMEKKLVRGNRKATLARVMEPVKEKYSPEMYRKVIAAFSLLYGSEVFLVMKDIWGMDNQEVIDNVQWMAKAIINQANRESSEEEYAGNK</sequence>
<accession>A0AB35RMT3</accession>
<gene>
    <name evidence="4" type="ORF">R0H02_08855</name>
</gene>
<dbReference type="Pfam" id="PF00440">
    <property type="entry name" value="TetR_N"/>
    <property type="match status" value="1"/>
</dbReference>
<dbReference type="AlphaFoldDB" id="A0AB35RMT3"/>
<organism evidence="4 5">
    <name type="scientific">Phytobacter ursingii</name>
    <dbReference type="NCBI Taxonomy" id="1972431"/>
    <lineage>
        <taxon>Bacteria</taxon>
        <taxon>Pseudomonadati</taxon>
        <taxon>Pseudomonadota</taxon>
        <taxon>Gammaproteobacteria</taxon>
        <taxon>Enterobacterales</taxon>
        <taxon>Enterobacteriaceae</taxon>
        <taxon>Phytobacter</taxon>
    </lineage>
</organism>